<dbReference type="GO" id="GO:0019546">
    <property type="term" value="P:L-arginine deiminase pathway"/>
    <property type="evidence" value="ECO:0007669"/>
    <property type="project" value="TreeGrafter"/>
</dbReference>
<sequence length="294" mass="32274">VTPTCQSDVGKIKTLLLKRAEDAFVDQSFIDKQWQSLGFTSKPDFNTAVAEYQGFVEIINKFGIKIVFAPFDKSTGLDSIYVRDSSIVCSKGIILCNMGKKARAFEPAACLSTFKLLELPIVGSITGEAKVEGGDIVWLNDRTLAIAEGYRTNAQGIAQLTELLGDCIDNLIVVPSPHWNGPDDVFHLMSTYSPIDTDLSLVYSPLLTVPFRNLLLEMGKKLIEVPHEEFQSMGCNVLTISPRQCVMLEGNPITRRKLEEAGVEVHAYKGTEISSKGCGGPTCLTRPLIRSKLN</sequence>
<dbReference type="GO" id="GO:0016990">
    <property type="term" value="F:arginine deiminase activity"/>
    <property type="evidence" value="ECO:0007669"/>
    <property type="project" value="TreeGrafter"/>
</dbReference>
<gene>
    <name evidence="1" type="ORF">METZ01_LOCUS18740</name>
</gene>
<protein>
    <recommendedName>
        <fullName evidence="2">Amidinotransferase</fullName>
    </recommendedName>
</protein>
<dbReference type="Pfam" id="PF02274">
    <property type="entry name" value="ADI"/>
    <property type="match status" value="2"/>
</dbReference>
<evidence type="ECO:0000313" key="1">
    <source>
        <dbReference type="EMBL" id="SUZ65886.1"/>
    </source>
</evidence>
<name>A0A381PFT8_9ZZZZ</name>
<dbReference type="AlphaFoldDB" id="A0A381PFT8"/>
<dbReference type="PANTHER" id="PTHR47271">
    <property type="entry name" value="ARGININE DEIMINASE"/>
    <property type="match status" value="1"/>
</dbReference>
<dbReference type="SUPFAM" id="SSF55909">
    <property type="entry name" value="Pentein"/>
    <property type="match status" value="1"/>
</dbReference>
<dbReference type="EMBL" id="UINC01000971">
    <property type="protein sequence ID" value="SUZ65886.1"/>
    <property type="molecule type" value="Genomic_DNA"/>
</dbReference>
<dbReference type="PANTHER" id="PTHR47271:SF2">
    <property type="entry name" value="ARGININE DEIMINASE"/>
    <property type="match status" value="1"/>
</dbReference>
<feature type="non-terminal residue" evidence="1">
    <location>
        <position position="1"/>
    </location>
</feature>
<proteinExistence type="predicted"/>
<organism evidence="1">
    <name type="scientific">marine metagenome</name>
    <dbReference type="NCBI Taxonomy" id="408172"/>
    <lineage>
        <taxon>unclassified sequences</taxon>
        <taxon>metagenomes</taxon>
        <taxon>ecological metagenomes</taxon>
    </lineage>
</organism>
<evidence type="ECO:0008006" key="2">
    <source>
        <dbReference type="Google" id="ProtNLM"/>
    </source>
</evidence>
<accession>A0A381PFT8</accession>
<dbReference type="Gene3D" id="3.75.10.10">
    <property type="entry name" value="L-arginine/glycine Amidinotransferase, Chain A"/>
    <property type="match status" value="1"/>
</dbReference>
<reference evidence="1" key="1">
    <citation type="submission" date="2018-05" db="EMBL/GenBank/DDBJ databases">
        <authorList>
            <person name="Lanie J.A."/>
            <person name="Ng W.-L."/>
            <person name="Kazmierczak K.M."/>
            <person name="Andrzejewski T.M."/>
            <person name="Davidsen T.M."/>
            <person name="Wayne K.J."/>
            <person name="Tettelin H."/>
            <person name="Glass J.I."/>
            <person name="Rusch D."/>
            <person name="Podicherti R."/>
            <person name="Tsui H.-C.T."/>
            <person name="Winkler M.E."/>
        </authorList>
    </citation>
    <scope>NUCLEOTIDE SEQUENCE</scope>
</reference>